<feature type="region of interest" description="Disordered" evidence="1">
    <location>
        <begin position="1"/>
        <end position="27"/>
    </location>
</feature>
<evidence type="ECO:0000313" key="3">
    <source>
        <dbReference type="Proteomes" id="UP000256328"/>
    </source>
</evidence>
<dbReference type="EMBL" id="PDLN01000012">
    <property type="protein sequence ID" value="RDW70047.1"/>
    <property type="molecule type" value="Genomic_DNA"/>
</dbReference>
<dbReference type="AlphaFoldDB" id="A0A3D8R7P7"/>
<reference evidence="2 3" key="1">
    <citation type="journal article" date="2018" name="IMA Fungus">
        <title>IMA Genome-F 9: Draft genome sequence of Annulohypoxylon stygium, Aspergillus mulundensis, Berkeleyomyces basicola (syn. Thielaviopsis basicola), Ceratocystis smalleyi, two Cercospora beticola strains, Coleophoma cylindrospora, Fusarium fracticaudum, Phialophora cf. hyalina, and Morchella septimelata.</title>
        <authorList>
            <person name="Wingfield B.D."/>
            <person name="Bills G.F."/>
            <person name="Dong Y."/>
            <person name="Huang W."/>
            <person name="Nel W.J."/>
            <person name="Swalarsk-Parry B.S."/>
            <person name="Vaghefi N."/>
            <person name="Wilken P.M."/>
            <person name="An Z."/>
            <person name="de Beer Z.W."/>
            <person name="De Vos L."/>
            <person name="Chen L."/>
            <person name="Duong T.A."/>
            <person name="Gao Y."/>
            <person name="Hammerbacher A."/>
            <person name="Kikkert J.R."/>
            <person name="Li Y."/>
            <person name="Li H."/>
            <person name="Li K."/>
            <person name="Li Q."/>
            <person name="Liu X."/>
            <person name="Ma X."/>
            <person name="Naidoo K."/>
            <person name="Pethybridge S.J."/>
            <person name="Sun J."/>
            <person name="Steenkamp E.T."/>
            <person name="van der Nest M.A."/>
            <person name="van Wyk S."/>
            <person name="Wingfield M.J."/>
            <person name="Xiong C."/>
            <person name="Yue Q."/>
            <person name="Zhang X."/>
        </authorList>
    </citation>
    <scope>NUCLEOTIDE SEQUENCE [LARGE SCALE GENOMIC DNA]</scope>
    <source>
        <strain evidence="2 3">BP5796</strain>
    </source>
</reference>
<feature type="region of interest" description="Disordered" evidence="1">
    <location>
        <begin position="411"/>
        <end position="500"/>
    </location>
</feature>
<organism evidence="2 3">
    <name type="scientific">Coleophoma crateriformis</name>
    <dbReference type="NCBI Taxonomy" id="565419"/>
    <lineage>
        <taxon>Eukaryota</taxon>
        <taxon>Fungi</taxon>
        <taxon>Dikarya</taxon>
        <taxon>Ascomycota</taxon>
        <taxon>Pezizomycotina</taxon>
        <taxon>Leotiomycetes</taxon>
        <taxon>Helotiales</taxon>
        <taxon>Dermateaceae</taxon>
        <taxon>Coleophoma</taxon>
    </lineage>
</organism>
<name>A0A3D8R7P7_9HELO</name>
<accession>A0A3D8R7P7</accession>
<protein>
    <submittedName>
        <fullName evidence="2">Uncharacterized protein</fullName>
    </submittedName>
</protein>
<evidence type="ECO:0000313" key="2">
    <source>
        <dbReference type="EMBL" id="RDW70047.1"/>
    </source>
</evidence>
<keyword evidence="3" id="KW-1185">Reference proteome</keyword>
<feature type="region of interest" description="Disordered" evidence="1">
    <location>
        <begin position="330"/>
        <end position="361"/>
    </location>
</feature>
<dbReference type="OrthoDB" id="10331842at2759"/>
<proteinExistence type="predicted"/>
<evidence type="ECO:0000256" key="1">
    <source>
        <dbReference type="SAM" id="MobiDB-lite"/>
    </source>
</evidence>
<dbReference type="Proteomes" id="UP000256328">
    <property type="component" value="Unassembled WGS sequence"/>
</dbReference>
<gene>
    <name evidence="2" type="ORF">BP5796_08444</name>
</gene>
<feature type="compositionally biased region" description="Basic and acidic residues" evidence="1">
    <location>
        <begin position="344"/>
        <end position="354"/>
    </location>
</feature>
<feature type="compositionally biased region" description="Low complexity" evidence="1">
    <location>
        <begin position="455"/>
        <end position="464"/>
    </location>
</feature>
<feature type="compositionally biased region" description="Low complexity" evidence="1">
    <location>
        <begin position="412"/>
        <end position="424"/>
    </location>
</feature>
<comment type="caution">
    <text evidence="2">The sequence shown here is derived from an EMBL/GenBank/DDBJ whole genome shotgun (WGS) entry which is preliminary data.</text>
</comment>
<sequence>MHNSGAASTRVRVPMRSSQDSQARGSRWSMEMLPARGLDGTEAAEPILSSISSHITVPTINGTCDGADISDEVEPTCVSEAAVDEHSPKSKHPQWITDMFPAFELFDKARIGDAKLLRLFTGQAGNLDALCITKHAFVLLADMEAGLRFPALMNAEQLLKLLVISNNKFKIFIQGWEKPEMHCQHQSLTSWAHKPNEANRLIRRTTPAARRQWRVQRRKAAEYRAPTHPSSDGCAEGSRYPYLFDSGQSKQEQMLFSYLVVMLLGEMWYYFRYFRRLQNWAYASKKSSVPGYEFSNVFLDYLNRLYNDEQDHIKFHPWAGKSLLAGEEEPEARPLSEIYPPPDESTKLQKDCLEKSSQSAAPLPPDICPSSLVRSLLGEIVESVGTSCVLAPTASWLSFSDLGSYRQVQEPAASSISSGEGTSETLERRRSAVRNARMASKQNSHRVPMRIYGPSAQAGSQAASKPDQPLVNPDKPTTGDHMLEPSSPPKAQGRLRCSIV</sequence>